<dbReference type="OrthoDB" id="29098at2759"/>
<feature type="compositionally biased region" description="Basic residues" evidence="6">
    <location>
        <begin position="258"/>
        <end position="268"/>
    </location>
</feature>
<dbReference type="AlphaFoldDB" id="A0A0J8B3S3"/>
<feature type="region of interest" description="Disordered" evidence="6">
    <location>
        <begin position="237"/>
        <end position="293"/>
    </location>
</feature>
<keyword evidence="3" id="KW-0539">Nucleus</keyword>
<evidence type="ECO:0000313" key="9">
    <source>
        <dbReference type="EMBL" id="KMS95814.1"/>
    </source>
</evidence>
<keyword evidence="10" id="KW-1185">Reference proteome</keyword>
<reference evidence="9 10" key="1">
    <citation type="journal article" date="2014" name="Nature">
        <title>The genome of the recently domesticated crop plant sugar beet (Beta vulgaris).</title>
        <authorList>
            <person name="Dohm J.C."/>
            <person name="Minoche A.E."/>
            <person name="Holtgrawe D."/>
            <person name="Capella-Gutierrez S."/>
            <person name="Zakrzewski F."/>
            <person name="Tafer H."/>
            <person name="Rupp O."/>
            <person name="Sorensen T.R."/>
            <person name="Stracke R."/>
            <person name="Reinhardt R."/>
            <person name="Goesmann A."/>
            <person name="Kraft T."/>
            <person name="Schulz B."/>
            <person name="Stadler P.F."/>
            <person name="Schmidt T."/>
            <person name="Gabaldon T."/>
            <person name="Lehrach H."/>
            <person name="Weisshaar B."/>
            <person name="Himmelbauer H."/>
        </authorList>
    </citation>
    <scope>NUCLEOTIDE SEQUENCE [LARGE SCALE GENOMIC DNA]</scope>
    <source>
        <tissue evidence="9">Taproot</tissue>
    </source>
</reference>
<evidence type="ECO:0000256" key="4">
    <source>
        <dbReference type="ARBA" id="ARBA00024778"/>
    </source>
</evidence>
<proteinExistence type="predicted"/>
<dbReference type="InterPro" id="IPR019024">
    <property type="entry name" value="RNase_H2_suB_wHTH"/>
</dbReference>
<comment type="subcellular location">
    <subcellularLocation>
        <location evidence="1">Nucleus</location>
    </subcellularLocation>
</comment>
<comment type="function">
    <text evidence="4">Non catalytic subunit of RNase H2, an endonuclease that specifically degrades the RNA of RNA:DNA hybrids. Participates in DNA replication, possibly by mediating the removal of lagging-strand Okazaki fragment RNA primers during DNA replication. Mediates the excision of single ribonucleotides from DNA:RNA duplexes.</text>
</comment>
<dbReference type="Proteomes" id="UP000035740">
    <property type="component" value="Unassembled WGS sequence"/>
</dbReference>
<dbReference type="InterPro" id="IPR041195">
    <property type="entry name" value="Rnh202_N"/>
</dbReference>
<gene>
    <name evidence="9" type="ORF">BVRB_004710</name>
</gene>
<feature type="compositionally biased region" description="Basic and acidic residues" evidence="6">
    <location>
        <begin position="269"/>
        <end position="282"/>
    </location>
</feature>
<accession>A0A0J8B3S3</accession>
<evidence type="ECO:0000256" key="6">
    <source>
        <dbReference type="SAM" id="MobiDB-lite"/>
    </source>
</evidence>
<evidence type="ECO:0000259" key="8">
    <source>
        <dbReference type="Pfam" id="PF17745"/>
    </source>
</evidence>
<dbReference type="EMBL" id="KQ090433">
    <property type="protein sequence ID" value="KMS95814.1"/>
    <property type="molecule type" value="Genomic_DNA"/>
</dbReference>
<feature type="domain" description="Ribonuclease H2 subunit B wHTH" evidence="7">
    <location>
        <begin position="85"/>
        <end position="179"/>
    </location>
</feature>
<dbReference type="PANTHER" id="PTHR13383:SF11">
    <property type="entry name" value="RIBONUCLEASE H2 SUBUNIT B"/>
    <property type="match status" value="1"/>
</dbReference>
<feature type="domain" description="Rnh202 triple barrel" evidence="8">
    <location>
        <begin position="28"/>
        <end position="82"/>
    </location>
</feature>
<evidence type="ECO:0000256" key="3">
    <source>
        <dbReference type="ARBA" id="ARBA00023242"/>
    </source>
</evidence>
<dbReference type="PANTHER" id="PTHR13383">
    <property type="entry name" value="RIBONUCLEASE H2 SUBUNIT B"/>
    <property type="match status" value="1"/>
</dbReference>
<dbReference type="ExpressionAtlas" id="A0A0J8B3S3">
    <property type="expression patterns" value="baseline and differential"/>
</dbReference>
<sequence length="293" mass="33357">MSWWENADGEIRVLIAPDNGTSGTAAGNLLSLCHPKSGIATDYLFINEGLHELQWFKKSHISWFLGDYVCEDGSLYLSTPVDPVFIMLPIFVDARMKKGEEPGKFRQLDEILYIEGYPGYQHLLPVLEKSMGIVCEVKAQRWTYIVAQCEIGSTKFFRLDDSKVLAWLCAKVDRLKQTLLTLDKNYAAQDEKHTLIEAVSIVREYMRDEPWVELLCNHLRLNLQDLTIRADDNCLSAPDNMPQRSVQENGGGESTNRKTAKTTRQAKKVKVEKDSHNIKDMFSRATRSRTKGP</sequence>
<dbReference type="GO" id="GO:0032299">
    <property type="term" value="C:ribonuclease H2 complex"/>
    <property type="evidence" value="ECO:0007669"/>
    <property type="project" value="InterPro"/>
</dbReference>
<dbReference type="Gramene" id="KMS95814">
    <property type="protein sequence ID" value="KMS95814"/>
    <property type="gene ID" value="BVRB_004710"/>
</dbReference>
<evidence type="ECO:0000256" key="5">
    <source>
        <dbReference type="ARBA" id="ARBA00033464"/>
    </source>
</evidence>
<dbReference type="Gene3D" id="1.10.20.120">
    <property type="match status" value="1"/>
</dbReference>
<evidence type="ECO:0000256" key="2">
    <source>
        <dbReference type="ARBA" id="ARBA00019062"/>
    </source>
</evidence>
<evidence type="ECO:0000313" key="10">
    <source>
        <dbReference type="Proteomes" id="UP000035740"/>
    </source>
</evidence>
<evidence type="ECO:0000256" key="1">
    <source>
        <dbReference type="ARBA" id="ARBA00004123"/>
    </source>
</evidence>
<dbReference type="GO" id="GO:0006401">
    <property type="term" value="P:RNA catabolic process"/>
    <property type="evidence" value="ECO:0007669"/>
    <property type="project" value="TreeGrafter"/>
</dbReference>
<protein>
    <recommendedName>
        <fullName evidence="2">Ribonuclease H2 subunit B</fullName>
    </recommendedName>
    <alternativeName>
        <fullName evidence="5">Ribonuclease HI subunit B</fullName>
    </alternativeName>
</protein>
<evidence type="ECO:0000259" key="7">
    <source>
        <dbReference type="Pfam" id="PF09468"/>
    </source>
</evidence>
<dbReference type="Pfam" id="PF09468">
    <property type="entry name" value="RNase_H2-Ydr279"/>
    <property type="match status" value="1"/>
</dbReference>
<dbReference type="OMA" id="QIHCGHS"/>
<dbReference type="Pfam" id="PF17745">
    <property type="entry name" value="Ydr279_N"/>
    <property type="match status" value="1"/>
</dbReference>
<dbReference type="CDD" id="cd09270">
    <property type="entry name" value="RNase_H2-B"/>
    <property type="match status" value="1"/>
</dbReference>
<organism evidence="9 10">
    <name type="scientific">Beta vulgaris subsp. vulgaris</name>
    <name type="common">Beet</name>
    <dbReference type="NCBI Taxonomy" id="3555"/>
    <lineage>
        <taxon>Eukaryota</taxon>
        <taxon>Viridiplantae</taxon>
        <taxon>Streptophyta</taxon>
        <taxon>Embryophyta</taxon>
        <taxon>Tracheophyta</taxon>
        <taxon>Spermatophyta</taxon>
        <taxon>Magnoliopsida</taxon>
        <taxon>eudicotyledons</taxon>
        <taxon>Gunneridae</taxon>
        <taxon>Pentapetalae</taxon>
        <taxon>Caryophyllales</taxon>
        <taxon>Chenopodiaceae</taxon>
        <taxon>Betoideae</taxon>
        <taxon>Beta</taxon>
    </lineage>
</organism>
<dbReference type="GO" id="GO:0005654">
    <property type="term" value="C:nucleoplasm"/>
    <property type="evidence" value="ECO:0007669"/>
    <property type="project" value="TreeGrafter"/>
</dbReference>
<dbReference type="InterPro" id="IPR040456">
    <property type="entry name" value="RNase_H2_suB"/>
</dbReference>
<name>A0A0J8B3S3_BETVV</name>
<dbReference type="Gene3D" id="2.20.25.530">
    <property type="match status" value="1"/>
</dbReference>
<dbReference type="FunFam" id="2.20.25.530:FF:000002">
    <property type="entry name" value="Ribonuclease H2 subunit B"/>
    <property type="match status" value="1"/>
</dbReference>